<evidence type="ECO:0000313" key="2">
    <source>
        <dbReference type="EMBL" id="HIR56146.1"/>
    </source>
</evidence>
<evidence type="ECO:0000256" key="1">
    <source>
        <dbReference type="SAM" id="Phobius"/>
    </source>
</evidence>
<reference evidence="2" key="1">
    <citation type="submission" date="2020-10" db="EMBL/GenBank/DDBJ databases">
        <authorList>
            <person name="Gilroy R."/>
        </authorList>
    </citation>
    <scope>NUCLEOTIDE SEQUENCE</scope>
    <source>
        <strain evidence="2">ChiSjej1B19-7085</strain>
    </source>
</reference>
<name>A0A9D1DNM0_9FIRM</name>
<feature type="transmembrane region" description="Helical" evidence="1">
    <location>
        <begin position="142"/>
        <end position="161"/>
    </location>
</feature>
<organism evidence="2 3">
    <name type="scientific">Candidatus Gallacutalibacter pullicola</name>
    <dbReference type="NCBI Taxonomy" id="2840830"/>
    <lineage>
        <taxon>Bacteria</taxon>
        <taxon>Bacillati</taxon>
        <taxon>Bacillota</taxon>
        <taxon>Clostridia</taxon>
        <taxon>Eubacteriales</taxon>
        <taxon>Candidatus Gallacutalibacter</taxon>
    </lineage>
</organism>
<evidence type="ECO:0000313" key="3">
    <source>
        <dbReference type="Proteomes" id="UP000886785"/>
    </source>
</evidence>
<proteinExistence type="predicted"/>
<reference evidence="2" key="2">
    <citation type="journal article" date="2021" name="PeerJ">
        <title>Extensive microbial diversity within the chicken gut microbiome revealed by metagenomics and culture.</title>
        <authorList>
            <person name="Gilroy R."/>
            <person name="Ravi A."/>
            <person name="Getino M."/>
            <person name="Pursley I."/>
            <person name="Horton D.L."/>
            <person name="Alikhan N.F."/>
            <person name="Baker D."/>
            <person name="Gharbi K."/>
            <person name="Hall N."/>
            <person name="Watson M."/>
            <person name="Adriaenssens E.M."/>
            <person name="Foster-Nyarko E."/>
            <person name="Jarju S."/>
            <person name="Secka A."/>
            <person name="Antonio M."/>
            <person name="Oren A."/>
            <person name="Chaudhuri R.R."/>
            <person name="La Ragione R."/>
            <person name="Hildebrand F."/>
            <person name="Pallen M.J."/>
        </authorList>
    </citation>
    <scope>NUCLEOTIDE SEQUENCE</scope>
    <source>
        <strain evidence="2">ChiSjej1B19-7085</strain>
    </source>
</reference>
<feature type="transmembrane region" description="Helical" evidence="1">
    <location>
        <begin position="253"/>
        <end position="273"/>
    </location>
</feature>
<sequence>MSRDARVYSAFLILYHIPDQLSTATEYFLLSKFQRPEGAIRDLLTAGASRLSLVSDRKERSAICPPQVRQGLALWPERHTWLMPRFLRLNYLQLSSIIKLTEYGTEISVTMLSALHIPVEEWIFVAELSALFNEFMTEVFDLKVFCGIVTAIIVCVFEIRLTRNLRLKNWRVEKAIRLGHIVKAKRLKTWDDDNTGCDVNSWFHGTYSYEVDGKSYKYRYMGKVSPPYELTLYYIRNPRKTFRNETKSKEHTLALLGLFLPIAAGILVVFLLGGI</sequence>
<dbReference type="Proteomes" id="UP000886785">
    <property type="component" value="Unassembled WGS sequence"/>
</dbReference>
<accession>A0A9D1DNM0</accession>
<gene>
    <name evidence="2" type="ORF">IAA54_00600</name>
</gene>
<keyword evidence="1" id="KW-0472">Membrane</keyword>
<protein>
    <submittedName>
        <fullName evidence="2">Uncharacterized protein</fullName>
    </submittedName>
</protein>
<comment type="caution">
    <text evidence="2">The sequence shown here is derived from an EMBL/GenBank/DDBJ whole genome shotgun (WGS) entry which is preliminary data.</text>
</comment>
<keyword evidence="1" id="KW-0812">Transmembrane</keyword>
<dbReference type="AlphaFoldDB" id="A0A9D1DNM0"/>
<keyword evidence="1" id="KW-1133">Transmembrane helix</keyword>
<dbReference type="EMBL" id="DVHF01000005">
    <property type="protein sequence ID" value="HIR56146.1"/>
    <property type="molecule type" value="Genomic_DNA"/>
</dbReference>